<dbReference type="InterPro" id="IPR046347">
    <property type="entry name" value="bZIP_sf"/>
</dbReference>
<evidence type="ECO:0000256" key="3">
    <source>
        <dbReference type="ARBA" id="ARBA00023125"/>
    </source>
</evidence>
<dbReference type="Pfam" id="PF00170">
    <property type="entry name" value="bZIP_1"/>
    <property type="match status" value="1"/>
</dbReference>
<evidence type="ECO:0000256" key="4">
    <source>
        <dbReference type="ARBA" id="ARBA00023163"/>
    </source>
</evidence>
<dbReference type="OrthoDB" id="2596881at2759"/>
<feature type="compositionally biased region" description="Acidic residues" evidence="7">
    <location>
        <begin position="143"/>
        <end position="152"/>
    </location>
</feature>
<evidence type="ECO:0000256" key="7">
    <source>
        <dbReference type="SAM" id="MobiDB-lite"/>
    </source>
</evidence>
<dbReference type="InterPro" id="IPR004827">
    <property type="entry name" value="bZIP"/>
</dbReference>
<feature type="region of interest" description="Disordered" evidence="7">
    <location>
        <begin position="391"/>
        <end position="425"/>
    </location>
</feature>
<dbReference type="GO" id="GO:0000978">
    <property type="term" value="F:RNA polymerase II cis-regulatory region sequence-specific DNA binding"/>
    <property type="evidence" value="ECO:0007669"/>
    <property type="project" value="TreeGrafter"/>
</dbReference>
<sequence length="573" mass="61731">MFNSNIPAAALLSIEGSGPGAHTPKTPEILNSVIAMTNPLDNFNFNVSNNCGQVSGPFVSIRNLCGNANGQSHSQDSSHSSCSASPLDSPAGAATTPSVQQTCSQLIKAGLKLSIQSKRKLSTCDSSSGSEQPNSKCSRRDEDCEESSDEDSETKSVPKGLTPEDEDRRRRRRERNKIAATKCRMKKRERTQNLIKESEVLDTQNVDLKNQVRALETDRQRLLGMLNLHTPGCVKRGGWQLPAKLLQSPAYKYLAELKLDGLLNGDQQQRMQSIPSMSTFKFNSKTPAAMAQQLPNGYCKPSPSPQEFEHAGYLSSPTQEALCLPQQQQQQQQQQLQQQQQQVSLNPASNSSSNADSLVVSQQVSDYVPNCEGLSLGLGLSAVAVAITTPTNSTSSNSSLSSNSSNNSNSNSHNNNSSCNNNNNSATAATAVTTLPPATTPTSAIEFVKNELVDSQGPYITPLSAQRFLFEPDGFPDIKHAVSVHPTSLNNMTSVASLAAHNNNNHHLIDFHNGLPHAVGGIMTPCYEDEQLLVMKNNCFPSDLLSHLPDDEADFVDLDTGSANFMTNGGCLA</sequence>
<evidence type="ECO:0000256" key="5">
    <source>
        <dbReference type="ARBA" id="ARBA00023242"/>
    </source>
</evidence>
<dbReference type="AlphaFoldDB" id="B4L5R2"/>
<dbReference type="EMBL" id="CH933811">
    <property type="protein sequence ID" value="EDW06521.2"/>
    <property type="molecule type" value="Genomic_DNA"/>
</dbReference>
<feature type="domain" description="BZIP" evidence="8">
    <location>
        <begin position="166"/>
        <end position="229"/>
    </location>
</feature>
<feature type="region of interest" description="Disordered" evidence="7">
    <location>
        <begin position="120"/>
        <end position="178"/>
    </location>
</feature>
<dbReference type="HOGENOM" id="CLU_444301_0_0_1"/>
<feature type="compositionally biased region" description="Polar residues" evidence="7">
    <location>
        <begin position="123"/>
        <end position="136"/>
    </location>
</feature>
<dbReference type="PRINTS" id="PR00042">
    <property type="entry name" value="LEUZIPPRFOS"/>
</dbReference>
<name>B4L5R2_DROMO</name>
<dbReference type="PROSITE" id="PS50217">
    <property type="entry name" value="BZIP"/>
    <property type="match status" value="1"/>
</dbReference>
<dbReference type="SUPFAM" id="SSF57959">
    <property type="entry name" value="Leucine zipper domain"/>
    <property type="match status" value="1"/>
</dbReference>
<dbReference type="eggNOG" id="KOG1414">
    <property type="taxonomic scope" value="Eukaryota"/>
</dbReference>
<evidence type="ECO:0000313" key="10">
    <source>
        <dbReference type="Proteomes" id="UP000009192"/>
    </source>
</evidence>
<feature type="coiled-coil region" evidence="6">
    <location>
        <begin position="198"/>
        <end position="225"/>
    </location>
</feature>
<evidence type="ECO:0000259" key="8">
    <source>
        <dbReference type="PROSITE" id="PS50217"/>
    </source>
</evidence>
<dbReference type="CDD" id="cd14722">
    <property type="entry name" value="bZIP_ATF3"/>
    <property type="match status" value="1"/>
</dbReference>
<keyword evidence="3" id="KW-0238">DNA-binding</keyword>
<dbReference type="SMART" id="SM00338">
    <property type="entry name" value="BRLZ"/>
    <property type="match status" value="1"/>
</dbReference>
<keyword evidence="6" id="KW-0175">Coiled coil</keyword>
<evidence type="ECO:0000313" key="9">
    <source>
        <dbReference type="EMBL" id="EDW06521.2"/>
    </source>
</evidence>
<organism evidence="9 10">
    <name type="scientific">Drosophila mojavensis</name>
    <name type="common">Fruit fly</name>
    <dbReference type="NCBI Taxonomy" id="7230"/>
    <lineage>
        <taxon>Eukaryota</taxon>
        <taxon>Metazoa</taxon>
        <taxon>Ecdysozoa</taxon>
        <taxon>Arthropoda</taxon>
        <taxon>Hexapoda</taxon>
        <taxon>Insecta</taxon>
        <taxon>Pterygota</taxon>
        <taxon>Neoptera</taxon>
        <taxon>Endopterygota</taxon>
        <taxon>Diptera</taxon>
        <taxon>Brachycera</taxon>
        <taxon>Muscomorpha</taxon>
        <taxon>Ephydroidea</taxon>
        <taxon>Drosophilidae</taxon>
        <taxon>Drosophila</taxon>
    </lineage>
</organism>
<dbReference type="PROSITE" id="PS00036">
    <property type="entry name" value="BZIP_BASIC"/>
    <property type="match status" value="1"/>
</dbReference>
<feature type="region of interest" description="Disordered" evidence="7">
    <location>
        <begin position="334"/>
        <end position="357"/>
    </location>
</feature>
<dbReference type="PANTHER" id="PTHR23351:SF24">
    <property type="entry name" value="ACTIVATING TRANSCRIPTION FACTOR 3-RELATED"/>
    <property type="match status" value="1"/>
</dbReference>
<proteinExistence type="predicted"/>
<dbReference type="KEGG" id="dmo:Dmoj_GI21781"/>
<keyword evidence="2" id="KW-0805">Transcription regulation</keyword>
<accession>B4L5R2</accession>
<dbReference type="InParanoid" id="B4L5R2"/>
<reference evidence="9 10" key="1">
    <citation type="journal article" date="2007" name="Nature">
        <title>Evolution of genes and genomes on the Drosophila phylogeny.</title>
        <authorList>
            <consortium name="Drosophila 12 Genomes Consortium"/>
            <person name="Clark A.G."/>
            <person name="Eisen M.B."/>
            <person name="Smith D.R."/>
            <person name="Bergman C.M."/>
            <person name="Oliver B."/>
            <person name="Markow T.A."/>
            <person name="Kaufman T.C."/>
            <person name="Kellis M."/>
            <person name="Gelbart W."/>
            <person name="Iyer V.N."/>
            <person name="Pollard D.A."/>
            <person name="Sackton T.B."/>
            <person name="Larracuente A.M."/>
            <person name="Singh N.D."/>
            <person name="Abad J.P."/>
            <person name="Abt D.N."/>
            <person name="Adryan B."/>
            <person name="Aguade M."/>
            <person name="Akashi H."/>
            <person name="Anderson W.W."/>
            <person name="Aquadro C.F."/>
            <person name="Ardell D.H."/>
            <person name="Arguello R."/>
            <person name="Artieri C.G."/>
            <person name="Barbash D.A."/>
            <person name="Barker D."/>
            <person name="Barsanti P."/>
            <person name="Batterham P."/>
            <person name="Batzoglou S."/>
            <person name="Begun D."/>
            <person name="Bhutkar A."/>
            <person name="Blanco E."/>
            <person name="Bosak S.A."/>
            <person name="Bradley R.K."/>
            <person name="Brand A.D."/>
            <person name="Brent M.R."/>
            <person name="Brooks A.N."/>
            <person name="Brown R.H."/>
            <person name="Butlin R.K."/>
            <person name="Caggese C."/>
            <person name="Calvi B.R."/>
            <person name="Bernardo de Carvalho A."/>
            <person name="Caspi A."/>
            <person name="Castrezana S."/>
            <person name="Celniker S.E."/>
            <person name="Chang J.L."/>
            <person name="Chapple C."/>
            <person name="Chatterji S."/>
            <person name="Chinwalla A."/>
            <person name="Civetta A."/>
            <person name="Clifton S.W."/>
            <person name="Comeron J.M."/>
            <person name="Costello J.C."/>
            <person name="Coyne J.A."/>
            <person name="Daub J."/>
            <person name="David R.G."/>
            <person name="Delcher A.L."/>
            <person name="Delehaunty K."/>
            <person name="Do C.B."/>
            <person name="Ebling H."/>
            <person name="Edwards K."/>
            <person name="Eickbush T."/>
            <person name="Evans J.D."/>
            <person name="Filipski A."/>
            <person name="Findeiss S."/>
            <person name="Freyhult E."/>
            <person name="Fulton L."/>
            <person name="Fulton R."/>
            <person name="Garcia A.C."/>
            <person name="Gardiner A."/>
            <person name="Garfield D.A."/>
            <person name="Garvin B.E."/>
            <person name="Gibson G."/>
            <person name="Gilbert D."/>
            <person name="Gnerre S."/>
            <person name="Godfrey J."/>
            <person name="Good R."/>
            <person name="Gotea V."/>
            <person name="Gravely B."/>
            <person name="Greenberg A.J."/>
            <person name="Griffiths-Jones S."/>
            <person name="Gross S."/>
            <person name="Guigo R."/>
            <person name="Gustafson E.A."/>
            <person name="Haerty W."/>
            <person name="Hahn M.W."/>
            <person name="Halligan D.L."/>
            <person name="Halpern A.L."/>
            <person name="Halter G.M."/>
            <person name="Han M.V."/>
            <person name="Heger A."/>
            <person name="Hillier L."/>
            <person name="Hinrichs A.S."/>
            <person name="Holmes I."/>
            <person name="Hoskins R.A."/>
            <person name="Hubisz M.J."/>
            <person name="Hultmark D."/>
            <person name="Huntley M.A."/>
            <person name="Jaffe D.B."/>
            <person name="Jagadeeshan S."/>
            <person name="Jeck W.R."/>
            <person name="Johnson J."/>
            <person name="Jones C.D."/>
            <person name="Jordan W.C."/>
            <person name="Karpen G.H."/>
            <person name="Kataoka E."/>
            <person name="Keightley P.D."/>
            <person name="Kheradpour P."/>
            <person name="Kirkness E.F."/>
            <person name="Koerich L.B."/>
            <person name="Kristiansen K."/>
            <person name="Kudrna D."/>
            <person name="Kulathinal R.J."/>
            <person name="Kumar S."/>
            <person name="Kwok R."/>
            <person name="Lander E."/>
            <person name="Langley C.H."/>
            <person name="Lapoint R."/>
            <person name="Lazzaro B.P."/>
            <person name="Lee S.J."/>
            <person name="Levesque L."/>
            <person name="Li R."/>
            <person name="Lin C.F."/>
            <person name="Lin M.F."/>
            <person name="Lindblad-Toh K."/>
            <person name="Llopart A."/>
            <person name="Long M."/>
            <person name="Low L."/>
            <person name="Lozovsky E."/>
            <person name="Lu J."/>
            <person name="Luo M."/>
            <person name="Machado C.A."/>
            <person name="Makalowski W."/>
            <person name="Marzo M."/>
            <person name="Matsuda M."/>
            <person name="Matzkin L."/>
            <person name="McAllister B."/>
            <person name="McBride C.S."/>
            <person name="McKernan B."/>
            <person name="McKernan K."/>
            <person name="Mendez-Lago M."/>
            <person name="Minx P."/>
            <person name="Mollenhauer M.U."/>
            <person name="Montooth K."/>
            <person name="Mount S.M."/>
            <person name="Mu X."/>
            <person name="Myers E."/>
            <person name="Negre B."/>
            <person name="Newfeld S."/>
            <person name="Nielsen R."/>
            <person name="Noor M.A."/>
            <person name="O'Grady P."/>
            <person name="Pachter L."/>
            <person name="Papaceit M."/>
            <person name="Parisi M.J."/>
            <person name="Parisi M."/>
            <person name="Parts L."/>
            <person name="Pedersen J.S."/>
            <person name="Pesole G."/>
            <person name="Phillippy A.M."/>
            <person name="Ponting C.P."/>
            <person name="Pop M."/>
            <person name="Porcelli D."/>
            <person name="Powell J.R."/>
            <person name="Prohaska S."/>
            <person name="Pruitt K."/>
            <person name="Puig M."/>
            <person name="Quesneville H."/>
            <person name="Ram K.R."/>
            <person name="Rand D."/>
            <person name="Rasmussen M.D."/>
            <person name="Reed L.K."/>
            <person name="Reenan R."/>
            <person name="Reily A."/>
            <person name="Remington K.A."/>
            <person name="Rieger T.T."/>
            <person name="Ritchie M.G."/>
            <person name="Robin C."/>
            <person name="Rogers Y.H."/>
            <person name="Rohde C."/>
            <person name="Rozas J."/>
            <person name="Rubenfield M.J."/>
            <person name="Ruiz A."/>
            <person name="Russo S."/>
            <person name="Salzberg S.L."/>
            <person name="Sanchez-Gracia A."/>
            <person name="Saranga D.J."/>
            <person name="Sato H."/>
            <person name="Schaeffer S.W."/>
            <person name="Schatz M.C."/>
            <person name="Schlenke T."/>
            <person name="Schwartz R."/>
            <person name="Segarra C."/>
            <person name="Singh R.S."/>
            <person name="Sirot L."/>
            <person name="Sirota M."/>
            <person name="Sisneros N.B."/>
            <person name="Smith C.D."/>
            <person name="Smith T.F."/>
            <person name="Spieth J."/>
            <person name="Stage D.E."/>
            <person name="Stark A."/>
            <person name="Stephan W."/>
            <person name="Strausberg R.L."/>
            <person name="Strempel S."/>
            <person name="Sturgill D."/>
            <person name="Sutton G."/>
            <person name="Sutton G.G."/>
            <person name="Tao W."/>
            <person name="Teichmann S."/>
            <person name="Tobari Y.N."/>
            <person name="Tomimura Y."/>
            <person name="Tsolas J.M."/>
            <person name="Valente V.L."/>
            <person name="Venter E."/>
            <person name="Venter J.C."/>
            <person name="Vicario S."/>
            <person name="Vieira F.G."/>
            <person name="Vilella A.J."/>
            <person name="Villasante A."/>
            <person name="Walenz B."/>
            <person name="Wang J."/>
            <person name="Wasserman M."/>
            <person name="Watts T."/>
            <person name="Wilson D."/>
            <person name="Wilson R.K."/>
            <person name="Wing R.A."/>
            <person name="Wolfner M.F."/>
            <person name="Wong A."/>
            <person name="Wong G.K."/>
            <person name="Wu C.I."/>
            <person name="Wu G."/>
            <person name="Yamamoto D."/>
            <person name="Yang H.P."/>
            <person name="Yang S.P."/>
            <person name="Yorke J.A."/>
            <person name="Yoshida K."/>
            <person name="Zdobnov E."/>
            <person name="Zhang P."/>
            <person name="Zhang Y."/>
            <person name="Zimin A.V."/>
            <person name="Baldwin J."/>
            <person name="Abdouelleil A."/>
            <person name="Abdulkadir J."/>
            <person name="Abebe A."/>
            <person name="Abera B."/>
            <person name="Abreu J."/>
            <person name="Acer S.C."/>
            <person name="Aftuck L."/>
            <person name="Alexander A."/>
            <person name="An P."/>
            <person name="Anderson E."/>
            <person name="Anderson S."/>
            <person name="Arachi H."/>
            <person name="Azer M."/>
            <person name="Bachantsang P."/>
            <person name="Barry A."/>
            <person name="Bayul T."/>
            <person name="Berlin A."/>
            <person name="Bessette D."/>
            <person name="Bloom T."/>
            <person name="Blye J."/>
            <person name="Boguslavskiy L."/>
            <person name="Bonnet C."/>
            <person name="Boukhgalter B."/>
            <person name="Bourzgui I."/>
            <person name="Brown A."/>
            <person name="Cahill P."/>
            <person name="Channer S."/>
            <person name="Cheshatsang Y."/>
            <person name="Chuda L."/>
            <person name="Citroen M."/>
            <person name="Collymore A."/>
            <person name="Cooke P."/>
            <person name="Costello M."/>
            <person name="D'Aco K."/>
            <person name="Daza R."/>
            <person name="De Haan G."/>
            <person name="DeGray S."/>
            <person name="DeMaso C."/>
            <person name="Dhargay N."/>
            <person name="Dooley K."/>
            <person name="Dooley E."/>
            <person name="Doricent M."/>
            <person name="Dorje P."/>
            <person name="Dorjee K."/>
            <person name="Dupes A."/>
            <person name="Elong R."/>
            <person name="Falk J."/>
            <person name="Farina A."/>
            <person name="Faro S."/>
            <person name="Ferguson D."/>
            <person name="Fisher S."/>
            <person name="Foley C.D."/>
            <person name="Franke A."/>
            <person name="Friedrich D."/>
            <person name="Gadbois L."/>
            <person name="Gearin G."/>
            <person name="Gearin C.R."/>
            <person name="Giannoukos G."/>
            <person name="Goode T."/>
            <person name="Graham J."/>
            <person name="Grandbois E."/>
            <person name="Grewal S."/>
            <person name="Gyaltsen K."/>
            <person name="Hafez N."/>
            <person name="Hagos B."/>
            <person name="Hall J."/>
            <person name="Henson C."/>
            <person name="Hollinger A."/>
            <person name="Honan T."/>
            <person name="Huard M.D."/>
            <person name="Hughes L."/>
            <person name="Hurhula B."/>
            <person name="Husby M.E."/>
            <person name="Kamat A."/>
            <person name="Kanga B."/>
            <person name="Kashin S."/>
            <person name="Khazanovich D."/>
            <person name="Kisner P."/>
            <person name="Lance K."/>
            <person name="Lara M."/>
            <person name="Lee W."/>
            <person name="Lennon N."/>
            <person name="Letendre F."/>
            <person name="LeVine R."/>
            <person name="Lipovsky A."/>
            <person name="Liu X."/>
            <person name="Liu J."/>
            <person name="Liu S."/>
            <person name="Lokyitsang T."/>
            <person name="Lokyitsang Y."/>
            <person name="Lubonja R."/>
            <person name="Lui A."/>
            <person name="MacDonald P."/>
            <person name="Magnisalis V."/>
            <person name="Maru K."/>
            <person name="Matthews C."/>
            <person name="McCusker W."/>
            <person name="McDonough S."/>
            <person name="Mehta T."/>
            <person name="Meldrim J."/>
            <person name="Meneus L."/>
            <person name="Mihai O."/>
            <person name="Mihalev A."/>
            <person name="Mihova T."/>
            <person name="Mittelman R."/>
            <person name="Mlenga V."/>
            <person name="Montmayeur A."/>
            <person name="Mulrain L."/>
            <person name="Navidi A."/>
            <person name="Naylor J."/>
            <person name="Negash T."/>
            <person name="Nguyen T."/>
            <person name="Nguyen N."/>
            <person name="Nicol R."/>
            <person name="Norbu C."/>
            <person name="Norbu N."/>
            <person name="Novod N."/>
            <person name="O'Neill B."/>
            <person name="Osman S."/>
            <person name="Markiewicz E."/>
            <person name="Oyono O.L."/>
            <person name="Patti C."/>
            <person name="Phunkhang P."/>
            <person name="Pierre F."/>
            <person name="Priest M."/>
            <person name="Raghuraman S."/>
            <person name="Rege F."/>
            <person name="Reyes R."/>
            <person name="Rise C."/>
            <person name="Rogov P."/>
            <person name="Ross K."/>
            <person name="Ryan E."/>
            <person name="Settipalli S."/>
            <person name="Shea T."/>
            <person name="Sherpa N."/>
            <person name="Shi L."/>
            <person name="Shih D."/>
            <person name="Sparrow T."/>
            <person name="Spaulding J."/>
            <person name="Stalker J."/>
            <person name="Stange-Thomann N."/>
            <person name="Stavropoulos S."/>
            <person name="Stone C."/>
            <person name="Strader C."/>
            <person name="Tesfaye S."/>
            <person name="Thomson T."/>
            <person name="Thoulutsang Y."/>
            <person name="Thoulutsang D."/>
            <person name="Topham K."/>
            <person name="Topping I."/>
            <person name="Tsamla T."/>
            <person name="Vassiliev H."/>
            <person name="Vo A."/>
            <person name="Wangchuk T."/>
            <person name="Wangdi T."/>
            <person name="Weiand M."/>
            <person name="Wilkinson J."/>
            <person name="Wilson A."/>
            <person name="Yadav S."/>
            <person name="Young G."/>
            <person name="Yu Q."/>
            <person name="Zembek L."/>
            <person name="Zhong D."/>
            <person name="Zimmer A."/>
            <person name="Zwirko Z."/>
            <person name="Jaffe D.B."/>
            <person name="Alvarez P."/>
            <person name="Brockman W."/>
            <person name="Butler J."/>
            <person name="Chin C."/>
            <person name="Gnerre S."/>
            <person name="Grabherr M."/>
            <person name="Kleber M."/>
            <person name="Mauceli E."/>
            <person name="MacCallum I."/>
        </authorList>
    </citation>
    <scope>NUCLEOTIDE SEQUENCE [LARGE SCALE GENOMIC DNA]</scope>
    <source>
        <strain evidence="10">Tucson 15081-1352.22</strain>
    </source>
</reference>
<dbReference type="Gene3D" id="1.20.5.170">
    <property type="match status" value="1"/>
</dbReference>
<evidence type="ECO:0000256" key="2">
    <source>
        <dbReference type="ARBA" id="ARBA00023015"/>
    </source>
</evidence>
<dbReference type="InterPro" id="IPR000837">
    <property type="entry name" value="AP-1"/>
</dbReference>
<keyword evidence="4" id="KW-0804">Transcription</keyword>
<keyword evidence="5" id="KW-0539">Nucleus</keyword>
<dbReference type="GO" id="GO:0005634">
    <property type="term" value="C:nucleus"/>
    <property type="evidence" value="ECO:0007669"/>
    <property type="project" value="UniProtKB-SubCell"/>
</dbReference>
<dbReference type="Proteomes" id="UP000009192">
    <property type="component" value="Unassembled WGS sequence"/>
</dbReference>
<evidence type="ECO:0000256" key="6">
    <source>
        <dbReference type="SAM" id="Coils"/>
    </source>
</evidence>
<protein>
    <recommendedName>
        <fullName evidence="8">BZIP domain-containing protein</fullName>
    </recommendedName>
</protein>
<feature type="compositionally biased region" description="Low complexity" evidence="7">
    <location>
        <begin position="71"/>
        <end position="91"/>
    </location>
</feature>
<keyword evidence="10" id="KW-1185">Reference proteome</keyword>
<evidence type="ECO:0000256" key="1">
    <source>
        <dbReference type="ARBA" id="ARBA00004123"/>
    </source>
</evidence>
<dbReference type="PANTHER" id="PTHR23351">
    <property type="entry name" value="FOS TRANSCRIPTION FACTOR-RELATED"/>
    <property type="match status" value="1"/>
</dbReference>
<comment type="subcellular location">
    <subcellularLocation>
        <location evidence="1">Nucleus</location>
    </subcellularLocation>
</comment>
<dbReference type="FunCoup" id="B4L5R2">
    <property type="interactions" value="138"/>
</dbReference>
<gene>
    <name evidence="9" type="primary">Dmoj\GI21781</name>
    <name evidence="9" type="ORF">Dmoj_GI21781</name>
</gene>
<feature type="region of interest" description="Disordered" evidence="7">
    <location>
        <begin position="69"/>
        <end position="96"/>
    </location>
</feature>
<dbReference type="GO" id="GO:0000981">
    <property type="term" value="F:DNA-binding transcription factor activity, RNA polymerase II-specific"/>
    <property type="evidence" value="ECO:0007669"/>
    <property type="project" value="TreeGrafter"/>
</dbReference>